<protein>
    <submittedName>
        <fullName evidence="10">Polar amino acid ABC transporter permease</fullName>
    </submittedName>
</protein>
<feature type="transmembrane region" description="Helical" evidence="8">
    <location>
        <begin position="20"/>
        <end position="44"/>
    </location>
</feature>
<proteinExistence type="inferred from homology"/>
<dbReference type="InterPro" id="IPR035906">
    <property type="entry name" value="MetI-like_sf"/>
</dbReference>
<dbReference type="OrthoDB" id="7341446at2"/>
<dbReference type="Gene3D" id="1.10.3720.10">
    <property type="entry name" value="MetI-like"/>
    <property type="match status" value="1"/>
</dbReference>
<comment type="caution">
    <text evidence="10">The sequence shown here is derived from an EMBL/GenBank/DDBJ whole genome shotgun (WGS) entry which is preliminary data.</text>
</comment>
<dbReference type="InterPro" id="IPR010065">
    <property type="entry name" value="AA_ABC_transptr_permease_3TM"/>
</dbReference>
<keyword evidence="6 8" id="KW-1133">Transmembrane helix</keyword>
<feature type="transmembrane region" description="Helical" evidence="8">
    <location>
        <begin position="147"/>
        <end position="170"/>
    </location>
</feature>
<dbReference type="PROSITE" id="PS50928">
    <property type="entry name" value="ABC_TM1"/>
    <property type="match status" value="1"/>
</dbReference>
<evidence type="ECO:0000313" key="10">
    <source>
        <dbReference type="EMBL" id="RAI45828.1"/>
    </source>
</evidence>
<dbReference type="InterPro" id="IPR043429">
    <property type="entry name" value="ArtM/GltK/GlnP/TcyL/YhdX-like"/>
</dbReference>
<feature type="transmembrane region" description="Helical" evidence="8">
    <location>
        <begin position="190"/>
        <end position="210"/>
    </location>
</feature>
<sequence>MRVALDFWPVLIQWPLLLEGAAWTLGLTAVATLLGSAIGIACAWTRANGPWPLRAAAGVYVELIRNTPFIVQLFFVFFGLPAAGIKLTPLTASILAMTINLGAYATEIIRAGIISTPRGQIEAAESLALSRLQVFTHIVLPPALKRVWPALVSQIIIVMLGSAVCGQISMEELSHAANLIQSRNFRAFEAYILATLVYLVLAVLVRRLLYWAGPRFVFGR</sequence>
<keyword evidence="5 8" id="KW-0812">Transmembrane</keyword>
<comment type="subcellular location">
    <subcellularLocation>
        <location evidence="1">Cell inner membrane</location>
        <topology evidence="1">Multi-pass membrane protein</topology>
    </subcellularLocation>
    <subcellularLocation>
        <location evidence="8">Cell membrane</location>
        <topology evidence="8">Multi-pass membrane protein</topology>
    </subcellularLocation>
</comment>
<dbReference type="Proteomes" id="UP000249130">
    <property type="component" value="Unassembled WGS sequence"/>
</dbReference>
<gene>
    <name evidence="10" type="ORF">CH341_02165</name>
</gene>
<keyword evidence="7 8" id="KW-0472">Membrane</keyword>
<name>A0A327LDE3_9BRAD</name>
<evidence type="ECO:0000256" key="1">
    <source>
        <dbReference type="ARBA" id="ARBA00004429"/>
    </source>
</evidence>
<evidence type="ECO:0000256" key="3">
    <source>
        <dbReference type="ARBA" id="ARBA00022448"/>
    </source>
</evidence>
<dbReference type="Pfam" id="PF00528">
    <property type="entry name" value="BPD_transp_1"/>
    <property type="match status" value="1"/>
</dbReference>
<dbReference type="GO" id="GO:0006865">
    <property type="term" value="P:amino acid transport"/>
    <property type="evidence" value="ECO:0007669"/>
    <property type="project" value="TreeGrafter"/>
</dbReference>
<keyword evidence="4" id="KW-1003">Cell membrane</keyword>
<dbReference type="NCBIfam" id="TIGR01726">
    <property type="entry name" value="HEQRo_perm_3TM"/>
    <property type="match status" value="1"/>
</dbReference>
<dbReference type="AlphaFoldDB" id="A0A327LDE3"/>
<dbReference type="InterPro" id="IPR000515">
    <property type="entry name" value="MetI-like"/>
</dbReference>
<reference evidence="10 11" key="1">
    <citation type="submission" date="2017-07" db="EMBL/GenBank/DDBJ databases">
        <title>Draft Genome Sequences of Select Purple Nonsulfur Bacteria.</title>
        <authorList>
            <person name="Lasarre B."/>
            <person name="Mckinlay J.B."/>
        </authorList>
    </citation>
    <scope>NUCLEOTIDE SEQUENCE [LARGE SCALE GENOMIC DNA]</scope>
    <source>
        <strain evidence="10 11">DSM 5909</strain>
    </source>
</reference>
<evidence type="ECO:0000256" key="2">
    <source>
        <dbReference type="ARBA" id="ARBA00010072"/>
    </source>
</evidence>
<feature type="domain" description="ABC transmembrane type-1" evidence="9">
    <location>
        <begin position="21"/>
        <end position="209"/>
    </location>
</feature>
<dbReference type="PANTHER" id="PTHR30614">
    <property type="entry name" value="MEMBRANE COMPONENT OF AMINO ACID ABC TRANSPORTER"/>
    <property type="match status" value="1"/>
</dbReference>
<evidence type="ECO:0000256" key="5">
    <source>
        <dbReference type="ARBA" id="ARBA00022692"/>
    </source>
</evidence>
<dbReference type="SUPFAM" id="SSF161098">
    <property type="entry name" value="MetI-like"/>
    <property type="match status" value="1"/>
</dbReference>
<evidence type="ECO:0000256" key="8">
    <source>
        <dbReference type="RuleBase" id="RU363032"/>
    </source>
</evidence>
<keyword evidence="3 8" id="KW-0813">Transport</keyword>
<organism evidence="10 11">
    <name type="scientific">Rhodoplanes roseus</name>
    <dbReference type="NCBI Taxonomy" id="29409"/>
    <lineage>
        <taxon>Bacteria</taxon>
        <taxon>Pseudomonadati</taxon>
        <taxon>Pseudomonadota</taxon>
        <taxon>Alphaproteobacteria</taxon>
        <taxon>Hyphomicrobiales</taxon>
        <taxon>Nitrobacteraceae</taxon>
        <taxon>Rhodoplanes</taxon>
    </lineage>
</organism>
<accession>A0A327LDE3</accession>
<evidence type="ECO:0000256" key="7">
    <source>
        <dbReference type="ARBA" id="ARBA00023136"/>
    </source>
</evidence>
<keyword evidence="11" id="KW-1185">Reference proteome</keyword>
<evidence type="ECO:0000256" key="4">
    <source>
        <dbReference type="ARBA" id="ARBA00022475"/>
    </source>
</evidence>
<dbReference type="CDD" id="cd06261">
    <property type="entry name" value="TM_PBP2"/>
    <property type="match status" value="1"/>
</dbReference>
<evidence type="ECO:0000259" key="9">
    <source>
        <dbReference type="PROSITE" id="PS50928"/>
    </source>
</evidence>
<comment type="similarity">
    <text evidence="2">Belongs to the binding-protein-dependent transport system permease family. HisMQ subfamily.</text>
</comment>
<dbReference type="EMBL" id="NPEX01000007">
    <property type="protein sequence ID" value="RAI45828.1"/>
    <property type="molecule type" value="Genomic_DNA"/>
</dbReference>
<dbReference type="RefSeq" id="WP_111417392.1">
    <property type="nucleotide sequence ID" value="NZ_NPEX01000007.1"/>
</dbReference>
<dbReference type="GO" id="GO:0022857">
    <property type="term" value="F:transmembrane transporter activity"/>
    <property type="evidence" value="ECO:0007669"/>
    <property type="project" value="InterPro"/>
</dbReference>
<dbReference type="GO" id="GO:0043190">
    <property type="term" value="C:ATP-binding cassette (ABC) transporter complex"/>
    <property type="evidence" value="ECO:0007669"/>
    <property type="project" value="InterPro"/>
</dbReference>
<evidence type="ECO:0000313" key="11">
    <source>
        <dbReference type="Proteomes" id="UP000249130"/>
    </source>
</evidence>
<dbReference type="PANTHER" id="PTHR30614:SF35">
    <property type="entry name" value="ABC TRANSPORTER PERMEASE PROTEIN"/>
    <property type="match status" value="1"/>
</dbReference>
<evidence type="ECO:0000256" key="6">
    <source>
        <dbReference type="ARBA" id="ARBA00022989"/>
    </source>
</evidence>